<dbReference type="Gene3D" id="3.80.10.10">
    <property type="entry name" value="Ribonuclease Inhibitor"/>
    <property type="match status" value="2"/>
</dbReference>
<evidence type="ECO:0000313" key="3">
    <source>
        <dbReference type="Proteomes" id="UP000009022"/>
    </source>
</evidence>
<dbReference type="eggNOG" id="KOG4308">
    <property type="taxonomic scope" value="Eukaryota"/>
</dbReference>
<sequence length="584" mass="64974">MASRSFKGGRKGRGEDRDKQLHDKGGGGDQGDGSGKEPYNPTGNLEVDFGQMCLRAEINTKIEVVIRGKAQPPQSQDQSNEPPGKESKGSKKDSDSKGHGRDHGKEDKHKSSYDEEGFTRHRSKASLHIINPNQGQVQNQEPPAEPTEPQPTTYSVKEKFDYFKPKIEVEYDNEDNKMTAREVYIRGWRLELPIITILSSALPKCSHLTTINLWNVGLKDETLAGVASLTLLCKNLKHVHLDGNNVPGQRFSAFITPENCNIHTLSLRSCGITSTGATMLGHALFKNKSLVTLDLCNNKIGSEGAKALAMSLRLNRTLHCLMLANNEIDDSGGLKLAEVLNRFPLTHEEIVQRRLLLSKKSVSTDDGTHLSLSPHNRKHDGGSRDNRPQTSRQSIHMSPNETKIRDKPKPKKKESKSKDDKNKKDDSRSKKSSGGDSSSRPKNKKAASNRSSEKKVVQQEHEPEQIELTNPLMEPIVEENGEIYLRGNRTLIHLNLSRNKLGEESIKAFWAAVQHQCNLIPPTDGHVIVNNKSAPGLLRLALQRNKVDPSSSEIMKLLVAKMLTRDPNYVPPPEEVKMKSQEDS</sequence>
<dbReference type="KEGG" id="tad:TRIADDRAFT_52261"/>
<feature type="compositionally biased region" description="Basic and acidic residues" evidence="1">
    <location>
        <begin position="451"/>
        <end position="464"/>
    </location>
</feature>
<accession>B3RM75</accession>
<feature type="region of interest" description="Disordered" evidence="1">
    <location>
        <begin position="1"/>
        <end position="46"/>
    </location>
</feature>
<dbReference type="PANTHER" id="PTHR46984:SF1">
    <property type="entry name" value="LEUCINE-RICH REPEAT-CONTAINING PROTEIN 71"/>
    <property type="match status" value="1"/>
</dbReference>
<dbReference type="Pfam" id="PF13516">
    <property type="entry name" value="LRR_6"/>
    <property type="match status" value="4"/>
</dbReference>
<dbReference type="EMBL" id="DS985241">
    <property type="protein sequence ID" value="EDV29648.1"/>
    <property type="molecule type" value="Genomic_DNA"/>
</dbReference>
<evidence type="ECO:0008006" key="4">
    <source>
        <dbReference type="Google" id="ProtNLM"/>
    </source>
</evidence>
<dbReference type="RefSeq" id="XP_002108850.1">
    <property type="nucleotide sequence ID" value="XM_002108814.1"/>
</dbReference>
<dbReference type="SMART" id="SM00368">
    <property type="entry name" value="LRR_RI"/>
    <property type="match status" value="4"/>
</dbReference>
<feature type="compositionally biased region" description="Basic and acidic residues" evidence="1">
    <location>
        <begin position="83"/>
        <end position="119"/>
    </location>
</feature>
<feature type="region of interest" description="Disordered" evidence="1">
    <location>
        <begin position="65"/>
        <end position="119"/>
    </location>
</feature>
<dbReference type="InterPro" id="IPR032675">
    <property type="entry name" value="LRR_dom_sf"/>
</dbReference>
<protein>
    <recommendedName>
        <fullName evidence="4">Leucine-rich repeat-containing protein 71</fullName>
    </recommendedName>
</protein>
<dbReference type="SUPFAM" id="SSF52047">
    <property type="entry name" value="RNI-like"/>
    <property type="match status" value="2"/>
</dbReference>
<dbReference type="PANTHER" id="PTHR46984">
    <property type="entry name" value="LEUCINE-RICH REPEAT-CONTAINING PROTEIN 71"/>
    <property type="match status" value="1"/>
</dbReference>
<gene>
    <name evidence="2" type="ORF">TRIADDRAFT_52261</name>
</gene>
<keyword evidence="3" id="KW-1185">Reference proteome</keyword>
<dbReference type="Proteomes" id="UP000009022">
    <property type="component" value="Unassembled WGS sequence"/>
</dbReference>
<proteinExistence type="predicted"/>
<dbReference type="PhylomeDB" id="B3RM75"/>
<evidence type="ECO:0000313" key="2">
    <source>
        <dbReference type="EMBL" id="EDV29648.1"/>
    </source>
</evidence>
<dbReference type="InParanoid" id="B3RM75"/>
<dbReference type="AlphaFoldDB" id="B3RM75"/>
<dbReference type="HOGENOM" id="CLU_467226_0_0_1"/>
<dbReference type="FunCoup" id="B3RM75">
    <property type="interactions" value="118"/>
</dbReference>
<feature type="region of interest" description="Disordered" evidence="1">
    <location>
        <begin position="362"/>
        <end position="468"/>
    </location>
</feature>
<dbReference type="CTD" id="6749332"/>
<organism evidence="2 3">
    <name type="scientific">Trichoplax adhaerens</name>
    <name type="common">Trichoplax reptans</name>
    <dbReference type="NCBI Taxonomy" id="10228"/>
    <lineage>
        <taxon>Eukaryota</taxon>
        <taxon>Metazoa</taxon>
        <taxon>Placozoa</taxon>
        <taxon>Uniplacotomia</taxon>
        <taxon>Trichoplacea</taxon>
        <taxon>Trichoplacidae</taxon>
        <taxon>Trichoplax</taxon>
    </lineage>
</organism>
<dbReference type="InterPro" id="IPR001611">
    <property type="entry name" value="Leu-rich_rpt"/>
</dbReference>
<feature type="region of interest" description="Disordered" evidence="1">
    <location>
        <begin position="133"/>
        <end position="157"/>
    </location>
</feature>
<dbReference type="OrthoDB" id="120976at2759"/>
<reference evidence="2 3" key="1">
    <citation type="journal article" date="2008" name="Nature">
        <title>The Trichoplax genome and the nature of placozoans.</title>
        <authorList>
            <person name="Srivastava M."/>
            <person name="Begovic E."/>
            <person name="Chapman J."/>
            <person name="Putnam N.H."/>
            <person name="Hellsten U."/>
            <person name="Kawashima T."/>
            <person name="Kuo A."/>
            <person name="Mitros T."/>
            <person name="Salamov A."/>
            <person name="Carpenter M.L."/>
            <person name="Signorovitch A.Y."/>
            <person name="Moreno M.A."/>
            <person name="Kamm K."/>
            <person name="Grimwood J."/>
            <person name="Schmutz J."/>
            <person name="Shapiro H."/>
            <person name="Grigoriev I.V."/>
            <person name="Buss L.W."/>
            <person name="Schierwater B."/>
            <person name="Dellaporta S.L."/>
            <person name="Rokhsar D.S."/>
        </authorList>
    </citation>
    <scope>NUCLEOTIDE SEQUENCE [LARGE SCALE GENOMIC DNA]</scope>
    <source>
        <strain evidence="2 3">Grell-BS-1999</strain>
    </source>
</reference>
<dbReference type="GeneID" id="6749332"/>
<feature type="compositionally biased region" description="Basic and acidic residues" evidence="1">
    <location>
        <begin position="12"/>
        <end position="26"/>
    </location>
</feature>
<feature type="compositionally biased region" description="Polar residues" evidence="1">
    <location>
        <begin position="388"/>
        <end position="401"/>
    </location>
</feature>
<name>B3RM75_TRIAD</name>
<dbReference type="InterPro" id="IPR053040">
    <property type="entry name" value="LRR-containing_protein_71"/>
</dbReference>
<dbReference type="STRING" id="10228.B3RM75"/>
<dbReference type="OMA" id="ACHIANG"/>
<feature type="compositionally biased region" description="Basic and acidic residues" evidence="1">
    <location>
        <begin position="416"/>
        <end position="429"/>
    </location>
</feature>
<evidence type="ECO:0000256" key="1">
    <source>
        <dbReference type="SAM" id="MobiDB-lite"/>
    </source>
</evidence>